<dbReference type="InterPro" id="IPR043129">
    <property type="entry name" value="ATPase_NBD"/>
</dbReference>
<comment type="cofactor">
    <cofactor evidence="2">
        <name>K(+)</name>
        <dbReference type="ChEBI" id="CHEBI:29103"/>
    </cofactor>
</comment>
<evidence type="ECO:0000256" key="9">
    <source>
        <dbReference type="ARBA" id="ARBA00022741"/>
    </source>
</evidence>
<feature type="binding site" evidence="16">
    <location>
        <position position="124"/>
    </location>
    <ligand>
        <name>ATP</name>
        <dbReference type="ChEBI" id="CHEBI:30616"/>
    </ligand>
</feature>
<evidence type="ECO:0000256" key="10">
    <source>
        <dbReference type="ARBA" id="ARBA00022777"/>
    </source>
</evidence>
<dbReference type="SUPFAM" id="SSF53067">
    <property type="entry name" value="Actin-like ATPase domain"/>
    <property type="match status" value="2"/>
</dbReference>
<keyword evidence="11 16" id="KW-0067">ATP-binding</keyword>
<comment type="caution">
    <text evidence="16">Lacks conserved residue(s) required for the propagation of feature annotation.</text>
</comment>
<keyword evidence="13 16" id="KW-0173">Coenzyme A biosynthesis</keyword>
<keyword evidence="12 16" id="KW-0630">Potassium</keyword>
<dbReference type="Proteomes" id="UP000242592">
    <property type="component" value="Unassembled WGS sequence"/>
</dbReference>
<evidence type="ECO:0000256" key="12">
    <source>
        <dbReference type="ARBA" id="ARBA00022958"/>
    </source>
</evidence>
<evidence type="ECO:0000256" key="8">
    <source>
        <dbReference type="ARBA" id="ARBA00022679"/>
    </source>
</evidence>
<dbReference type="EMBL" id="FQXN01000001">
    <property type="protein sequence ID" value="SHH18863.1"/>
    <property type="molecule type" value="Genomic_DNA"/>
</dbReference>
<dbReference type="Gene3D" id="3.30.420.40">
    <property type="match status" value="2"/>
</dbReference>
<dbReference type="GO" id="GO:0005737">
    <property type="term" value="C:cytoplasm"/>
    <property type="evidence" value="ECO:0007669"/>
    <property type="project" value="UniProtKB-SubCell"/>
</dbReference>
<feature type="binding site" evidence="16">
    <location>
        <position position="175"/>
    </location>
    <ligand>
        <name>substrate</name>
    </ligand>
</feature>
<evidence type="ECO:0000256" key="3">
    <source>
        <dbReference type="ARBA" id="ARBA00004496"/>
    </source>
</evidence>
<dbReference type="EC" id="2.7.1.33" evidence="6 16"/>
<evidence type="ECO:0000256" key="6">
    <source>
        <dbReference type="ARBA" id="ARBA00012102"/>
    </source>
</evidence>
<feature type="binding site" evidence="16">
    <location>
        <begin position="99"/>
        <end position="102"/>
    </location>
    <ligand>
        <name>substrate</name>
    </ligand>
</feature>
<gene>
    <name evidence="16" type="primary">coaX</name>
    <name evidence="17" type="ORF">SAMN02745199_0213</name>
</gene>
<evidence type="ECO:0000256" key="16">
    <source>
        <dbReference type="HAMAP-Rule" id="MF_01274"/>
    </source>
</evidence>
<evidence type="ECO:0000313" key="17">
    <source>
        <dbReference type="EMBL" id="SHH18863.1"/>
    </source>
</evidence>
<evidence type="ECO:0000256" key="14">
    <source>
        <dbReference type="ARBA" id="ARBA00038036"/>
    </source>
</evidence>
<accession>A0A1M5QZA3</accession>
<dbReference type="PANTHER" id="PTHR34265">
    <property type="entry name" value="TYPE III PANTOTHENATE KINASE"/>
    <property type="match status" value="1"/>
</dbReference>
<dbReference type="NCBIfam" id="NF009848">
    <property type="entry name" value="PRK13318.1-6"/>
    <property type="match status" value="1"/>
</dbReference>
<keyword evidence="16" id="KW-0479">Metal-binding</keyword>
<dbReference type="GO" id="GO:0005524">
    <property type="term" value="F:ATP binding"/>
    <property type="evidence" value="ECO:0007669"/>
    <property type="project" value="UniProtKB-UniRule"/>
</dbReference>
<evidence type="ECO:0000256" key="15">
    <source>
        <dbReference type="ARBA" id="ARBA00040883"/>
    </source>
</evidence>
<keyword evidence="18" id="KW-1185">Reference proteome</keyword>
<comment type="cofactor">
    <cofactor evidence="16">
        <name>NH4(+)</name>
        <dbReference type="ChEBI" id="CHEBI:28938"/>
    </cofactor>
    <cofactor evidence="16">
        <name>K(+)</name>
        <dbReference type="ChEBI" id="CHEBI:29103"/>
    </cofactor>
    <text evidence="16">A monovalent cation. Ammonium or potassium.</text>
</comment>
<comment type="catalytic activity">
    <reaction evidence="1 16">
        <text>(R)-pantothenate + ATP = (R)-4'-phosphopantothenate + ADP + H(+)</text>
        <dbReference type="Rhea" id="RHEA:16373"/>
        <dbReference type="ChEBI" id="CHEBI:10986"/>
        <dbReference type="ChEBI" id="CHEBI:15378"/>
        <dbReference type="ChEBI" id="CHEBI:29032"/>
        <dbReference type="ChEBI" id="CHEBI:30616"/>
        <dbReference type="ChEBI" id="CHEBI:456216"/>
        <dbReference type="EC" id="2.7.1.33"/>
    </reaction>
</comment>
<dbReference type="InterPro" id="IPR004619">
    <property type="entry name" value="Type_III_PanK"/>
</dbReference>
<dbReference type="GO" id="GO:0046872">
    <property type="term" value="F:metal ion binding"/>
    <property type="evidence" value="ECO:0007669"/>
    <property type="project" value="UniProtKB-KW"/>
</dbReference>
<comment type="subcellular location">
    <subcellularLocation>
        <location evidence="3 16">Cytoplasm</location>
    </subcellularLocation>
</comment>
<dbReference type="AlphaFoldDB" id="A0A1M5QZA3"/>
<dbReference type="NCBIfam" id="TIGR00671">
    <property type="entry name" value="baf"/>
    <property type="match status" value="1"/>
</dbReference>
<dbReference type="GO" id="GO:0004594">
    <property type="term" value="F:pantothenate kinase activity"/>
    <property type="evidence" value="ECO:0007669"/>
    <property type="project" value="UniProtKB-UniRule"/>
</dbReference>
<keyword evidence="9 16" id="KW-0547">Nucleotide-binding</keyword>
<evidence type="ECO:0000256" key="7">
    <source>
        <dbReference type="ARBA" id="ARBA00022490"/>
    </source>
</evidence>
<comment type="function">
    <text evidence="16">Catalyzes the phosphorylation of pantothenate (Pan), the first step in CoA biosynthesis.</text>
</comment>
<dbReference type="CDD" id="cd24015">
    <property type="entry name" value="ASKHA_NBD_PanK-III"/>
    <property type="match status" value="1"/>
</dbReference>
<comment type="similarity">
    <text evidence="14 16">Belongs to the type III pantothenate kinase family.</text>
</comment>
<protein>
    <recommendedName>
        <fullName evidence="15 16">Type III pantothenate kinase</fullName>
        <ecNumber evidence="6 16">2.7.1.33</ecNumber>
    </recommendedName>
    <alternativeName>
        <fullName evidence="16">PanK-III</fullName>
    </alternativeName>
    <alternativeName>
        <fullName evidence="16">Pantothenic acid kinase</fullName>
    </alternativeName>
</protein>
<evidence type="ECO:0000256" key="11">
    <source>
        <dbReference type="ARBA" id="ARBA00022840"/>
    </source>
</evidence>
<dbReference type="PANTHER" id="PTHR34265:SF1">
    <property type="entry name" value="TYPE III PANTOTHENATE KINASE"/>
    <property type="match status" value="1"/>
</dbReference>
<dbReference type="Pfam" id="PF03309">
    <property type="entry name" value="Pan_kinase"/>
    <property type="match status" value="1"/>
</dbReference>
<feature type="binding site" evidence="16">
    <location>
        <position position="121"/>
    </location>
    <ligand>
        <name>K(+)</name>
        <dbReference type="ChEBI" id="CHEBI:29103"/>
    </ligand>
</feature>
<name>A0A1M5QZA3_9BACT</name>
<comment type="subunit">
    <text evidence="5 16">Homodimer.</text>
</comment>
<dbReference type="STRING" id="1123380.SAMN02745199_0213"/>
<organism evidence="17 18">
    <name type="scientific">Thermosipho atlanticus DSM 15807</name>
    <dbReference type="NCBI Taxonomy" id="1123380"/>
    <lineage>
        <taxon>Bacteria</taxon>
        <taxon>Thermotogati</taxon>
        <taxon>Thermotogota</taxon>
        <taxon>Thermotogae</taxon>
        <taxon>Thermotogales</taxon>
        <taxon>Fervidobacteriaceae</taxon>
        <taxon>Thermosipho</taxon>
    </lineage>
</organism>
<keyword evidence="7 16" id="KW-0963">Cytoplasm</keyword>
<proteinExistence type="inferred from homology"/>
<dbReference type="HAMAP" id="MF_01274">
    <property type="entry name" value="Pantothen_kinase_3"/>
    <property type="match status" value="1"/>
</dbReference>
<evidence type="ECO:0000256" key="1">
    <source>
        <dbReference type="ARBA" id="ARBA00001206"/>
    </source>
</evidence>
<evidence type="ECO:0000256" key="5">
    <source>
        <dbReference type="ARBA" id="ARBA00011738"/>
    </source>
</evidence>
<feature type="binding site" evidence="16">
    <location>
        <begin position="4"/>
        <end position="11"/>
    </location>
    <ligand>
        <name>ATP</name>
        <dbReference type="ChEBI" id="CHEBI:30616"/>
    </ligand>
</feature>
<evidence type="ECO:0000256" key="13">
    <source>
        <dbReference type="ARBA" id="ARBA00022993"/>
    </source>
</evidence>
<sequence length="248" mass="27803">MLFDVGNTHTTVAITDDGKNFDIRRISTKLLQTEDELFVFLRGFYDVKVKQVVVSSVVPNINHVLSFFAQKYVGCEAVFVEAIKFSRIKWNVKIPEEIGADRVADVIAAYYDYGKDAIVVDFGTAITIEVLKNGIYEGGVIIPGFSMLINALFEGTAKLPMVEIKAADRFVGKDTESNIRIGTINAIMGGIRYLIDNIKKEQKFKDVPLIFTGGQARLIQNQKIFSEAIIDYNLGLRGIFYFYESLTN</sequence>
<comment type="pathway">
    <text evidence="4 16">Cofactor biosynthesis; coenzyme A biosynthesis; CoA from (R)-pantothenate: step 1/5.</text>
</comment>
<feature type="active site" description="Proton acceptor" evidence="16">
    <location>
        <position position="101"/>
    </location>
</feature>
<keyword evidence="8 16" id="KW-0808">Transferase</keyword>
<dbReference type="GO" id="GO:0015937">
    <property type="term" value="P:coenzyme A biosynthetic process"/>
    <property type="evidence" value="ECO:0007669"/>
    <property type="project" value="UniProtKB-UniRule"/>
</dbReference>
<dbReference type="UniPathway" id="UPA00241">
    <property type="reaction ID" value="UER00352"/>
</dbReference>
<reference evidence="18" key="1">
    <citation type="submission" date="2016-11" db="EMBL/GenBank/DDBJ databases">
        <authorList>
            <person name="Varghese N."/>
            <person name="Submissions S."/>
        </authorList>
    </citation>
    <scope>NUCLEOTIDE SEQUENCE [LARGE SCALE GENOMIC DNA]</scope>
    <source>
        <strain evidence="18">DSM 15807</strain>
    </source>
</reference>
<evidence type="ECO:0000313" key="18">
    <source>
        <dbReference type="Proteomes" id="UP000242592"/>
    </source>
</evidence>
<evidence type="ECO:0000256" key="4">
    <source>
        <dbReference type="ARBA" id="ARBA00005225"/>
    </source>
</evidence>
<evidence type="ECO:0000256" key="2">
    <source>
        <dbReference type="ARBA" id="ARBA00001958"/>
    </source>
</evidence>
<keyword evidence="10 16" id="KW-0418">Kinase</keyword>